<gene>
    <name evidence="4" type="ORF">FSZ31_05540</name>
</gene>
<dbReference type="OrthoDB" id="128799at2"/>
<dbReference type="RefSeq" id="WP_147122068.1">
    <property type="nucleotide sequence ID" value="NZ_VOPY01000001.1"/>
</dbReference>
<keyword evidence="2" id="KW-0732">Signal</keyword>
<dbReference type="GO" id="GO:0006508">
    <property type="term" value="P:proteolysis"/>
    <property type="evidence" value="ECO:0007669"/>
    <property type="project" value="InterPro"/>
</dbReference>
<dbReference type="Pfam" id="PF00326">
    <property type="entry name" value="Peptidase_S9"/>
    <property type="match status" value="1"/>
</dbReference>
<dbReference type="PANTHER" id="PTHR42776">
    <property type="entry name" value="SERINE PEPTIDASE S9 FAMILY MEMBER"/>
    <property type="match status" value="1"/>
</dbReference>
<evidence type="ECO:0000256" key="2">
    <source>
        <dbReference type="SAM" id="SignalP"/>
    </source>
</evidence>
<dbReference type="GO" id="GO:0004252">
    <property type="term" value="F:serine-type endopeptidase activity"/>
    <property type="evidence" value="ECO:0007669"/>
    <property type="project" value="TreeGrafter"/>
</dbReference>
<protein>
    <submittedName>
        <fullName evidence="4">S9 family peptidase</fullName>
    </submittedName>
</protein>
<organism evidence="4 5">
    <name type="scientific">Flavisphingopyxis soli</name>
    <dbReference type="NCBI Taxonomy" id="2601267"/>
    <lineage>
        <taxon>Bacteria</taxon>
        <taxon>Pseudomonadati</taxon>
        <taxon>Pseudomonadota</taxon>
        <taxon>Alphaproteobacteria</taxon>
        <taxon>Sphingomonadales</taxon>
        <taxon>Sphingopyxidaceae</taxon>
        <taxon>Flavisphingopyxis</taxon>
    </lineage>
</organism>
<sequence length="659" mass="70706">MERFQTFALIAVIGVAGSLGVQNAAAADASKAFAALESVEDISLSPDGHRIAFIAPLGDRGNALYIADVEGEGEPHRILASNGDPDRLDWCHWANDKRLICNIYGRDKLGGAGDIYGYSNVVAIDADGANVTKLSARRGNNSLYLDLRGGSVIDWLPSDDKTVLMTRSYVPEARVGTRFGSTKEGLGVDRIDISSARATPVEPPHDDSVEYITDGHGQLRIKGVEGLIGSTSSLDPVIRYFFRAAEGSGDWQPLATLDTRTDAGFNPVTVDAASNSVVGFVKVNGRLAAARMPLATDAQPTILLERPDVDVDGVLRVGRDRRVVGFSYATDRRVAVMTDPKLKAMASALSQALGGKSVYFVDSSADESEWLVWAGSDVDPGQYFLFNPAAKQLRPLLSDRPELADTALSPVRAISYPAADGTMIPAYLTLPPGRTDAKGLSAIVMPHGGPSARDEWGFDWLAQYFAYRGYAVIQPNFRGSSGYGDSWYRDNGFQSWRTAIGDVADAGRWLVSAQGVDPAKLSIVGWSYGGYAALQSAVLAPDLFKAVVAIAPVTDLALLKTESQRYVTARIVRDFVGNGPHVTEGSPARNAAVITAPVLMFHGTLDQNVDIEQARTMKDALSDAGRRVELIEYPDLSHSLASANARADMLARITAFLPH</sequence>
<dbReference type="AlphaFoldDB" id="A0A5C6UMB8"/>
<keyword evidence="5" id="KW-1185">Reference proteome</keyword>
<dbReference type="InterPro" id="IPR001375">
    <property type="entry name" value="Peptidase_S9_cat"/>
</dbReference>
<evidence type="ECO:0000313" key="5">
    <source>
        <dbReference type="Proteomes" id="UP000321129"/>
    </source>
</evidence>
<dbReference type="SUPFAM" id="SSF82171">
    <property type="entry name" value="DPP6 N-terminal domain-like"/>
    <property type="match status" value="1"/>
</dbReference>
<dbReference type="EMBL" id="VOPY01000001">
    <property type="protein sequence ID" value="TXC74177.1"/>
    <property type="molecule type" value="Genomic_DNA"/>
</dbReference>
<dbReference type="InterPro" id="IPR011042">
    <property type="entry name" value="6-blade_b-propeller_TolB-like"/>
</dbReference>
<feature type="chain" id="PRO_5022664289" evidence="2">
    <location>
        <begin position="27"/>
        <end position="659"/>
    </location>
</feature>
<reference evidence="4 5" key="1">
    <citation type="submission" date="2019-08" db="EMBL/GenBank/DDBJ databases">
        <title>Sphingorhabdus soil sp. nov., isolated from arctic soil.</title>
        <authorList>
            <person name="Liu Y."/>
        </authorList>
    </citation>
    <scope>NUCLEOTIDE SEQUENCE [LARGE SCALE GENOMIC DNA]</scope>
    <source>
        <strain evidence="4 5">D-2Q-5-6</strain>
    </source>
</reference>
<proteinExistence type="predicted"/>
<accession>A0A5C6UMB8</accession>
<evidence type="ECO:0000313" key="4">
    <source>
        <dbReference type="EMBL" id="TXC74177.1"/>
    </source>
</evidence>
<evidence type="ECO:0000256" key="1">
    <source>
        <dbReference type="ARBA" id="ARBA00022801"/>
    </source>
</evidence>
<evidence type="ECO:0000259" key="3">
    <source>
        <dbReference type="Pfam" id="PF00326"/>
    </source>
</evidence>
<feature type="domain" description="Peptidase S9 prolyl oligopeptidase catalytic" evidence="3">
    <location>
        <begin position="456"/>
        <end position="657"/>
    </location>
</feature>
<feature type="signal peptide" evidence="2">
    <location>
        <begin position="1"/>
        <end position="26"/>
    </location>
</feature>
<keyword evidence="1" id="KW-0378">Hydrolase</keyword>
<dbReference type="Proteomes" id="UP000321129">
    <property type="component" value="Unassembled WGS sequence"/>
</dbReference>
<dbReference type="Gene3D" id="2.120.10.30">
    <property type="entry name" value="TolB, C-terminal domain"/>
    <property type="match status" value="1"/>
</dbReference>
<dbReference type="Gene3D" id="3.40.50.1820">
    <property type="entry name" value="alpha/beta hydrolase"/>
    <property type="match status" value="1"/>
</dbReference>
<dbReference type="SUPFAM" id="SSF53474">
    <property type="entry name" value="alpha/beta-Hydrolases"/>
    <property type="match status" value="1"/>
</dbReference>
<dbReference type="PANTHER" id="PTHR42776:SF27">
    <property type="entry name" value="DIPEPTIDYL PEPTIDASE FAMILY MEMBER 6"/>
    <property type="match status" value="1"/>
</dbReference>
<dbReference type="InterPro" id="IPR029058">
    <property type="entry name" value="AB_hydrolase_fold"/>
</dbReference>
<name>A0A5C6UMB8_9SPHN</name>
<comment type="caution">
    <text evidence="4">The sequence shown here is derived from an EMBL/GenBank/DDBJ whole genome shotgun (WGS) entry which is preliminary data.</text>
</comment>